<dbReference type="EMBL" id="SOBG01000001">
    <property type="protein sequence ID" value="TDT72298.1"/>
    <property type="molecule type" value="Genomic_DNA"/>
</dbReference>
<dbReference type="PROSITE" id="PS01228">
    <property type="entry name" value="COF_1"/>
    <property type="match status" value="1"/>
</dbReference>
<dbReference type="GO" id="GO:0000287">
    <property type="term" value="F:magnesium ion binding"/>
    <property type="evidence" value="ECO:0007669"/>
    <property type="project" value="TreeGrafter"/>
</dbReference>
<dbReference type="PANTHER" id="PTHR10000">
    <property type="entry name" value="PHOSPHOSERINE PHOSPHATASE"/>
    <property type="match status" value="1"/>
</dbReference>
<proteinExistence type="predicted"/>
<dbReference type="Gene3D" id="3.30.1240.10">
    <property type="match status" value="1"/>
</dbReference>
<dbReference type="NCBIfam" id="TIGR01484">
    <property type="entry name" value="HAD-SF-IIB"/>
    <property type="match status" value="1"/>
</dbReference>
<keyword evidence="2" id="KW-1185">Reference proteome</keyword>
<dbReference type="Proteomes" id="UP000294678">
    <property type="component" value="Unassembled WGS sequence"/>
</dbReference>
<dbReference type="PANTHER" id="PTHR10000:SF53">
    <property type="entry name" value="5-AMINO-6-(5-PHOSPHO-D-RIBITYLAMINO)URACIL PHOSPHATASE YBJI-RELATED"/>
    <property type="match status" value="1"/>
</dbReference>
<dbReference type="CDD" id="cd07518">
    <property type="entry name" value="HAD_YbiV-Like"/>
    <property type="match status" value="1"/>
</dbReference>
<reference evidence="1 2" key="1">
    <citation type="submission" date="2019-03" db="EMBL/GenBank/DDBJ databases">
        <title>Genomic Encyclopedia of Type Strains, Phase IV (KMG-IV): sequencing the most valuable type-strain genomes for metagenomic binning, comparative biology and taxonomic classification.</title>
        <authorList>
            <person name="Goeker M."/>
        </authorList>
    </citation>
    <scope>NUCLEOTIDE SEQUENCE [LARGE SCALE GENOMIC DNA]</scope>
    <source>
        <strain evidence="1 2">DSM 100055</strain>
    </source>
</reference>
<evidence type="ECO:0000313" key="2">
    <source>
        <dbReference type="Proteomes" id="UP000294678"/>
    </source>
</evidence>
<protein>
    <submittedName>
        <fullName evidence="1">Uncharacterized protein</fullName>
    </submittedName>
</protein>
<dbReference type="SUPFAM" id="SSF56784">
    <property type="entry name" value="HAD-like"/>
    <property type="match status" value="1"/>
</dbReference>
<comment type="caution">
    <text evidence="1">The sequence shown here is derived from an EMBL/GenBank/DDBJ whole genome shotgun (WGS) entry which is preliminary data.</text>
</comment>
<dbReference type="Gene3D" id="3.40.50.1000">
    <property type="entry name" value="HAD superfamily/HAD-like"/>
    <property type="match status" value="1"/>
</dbReference>
<dbReference type="SFLD" id="SFLDS00003">
    <property type="entry name" value="Haloacid_Dehalogenase"/>
    <property type="match status" value="1"/>
</dbReference>
<dbReference type="NCBIfam" id="TIGR00099">
    <property type="entry name" value="Cof-subfamily"/>
    <property type="match status" value="1"/>
</dbReference>
<dbReference type="InterPro" id="IPR023214">
    <property type="entry name" value="HAD_sf"/>
</dbReference>
<dbReference type="GO" id="GO:0016791">
    <property type="term" value="F:phosphatase activity"/>
    <property type="evidence" value="ECO:0007669"/>
    <property type="project" value="TreeGrafter"/>
</dbReference>
<dbReference type="InterPro" id="IPR036412">
    <property type="entry name" value="HAD-like_sf"/>
</dbReference>
<dbReference type="SFLD" id="SFLDG01140">
    <property type="entry name" value="C2.B:_Phosphomannomutase_and_P"/>
    <property type="match status" value="1"/>
</dbReference>
<dbReference type="RefSeq" id="WP_134111837.1">
    <property type="nucleotide sequence ID" value="NZ_SOBG01000001.1"/>
</dbReference>
<dbReference type="SFLD" id="SFLDG01144">
    <property type="entry name" value="C2.B.4:_PGP_Like"/>
    <property type="match status" value="1"/>
</dbReference>
<dbReference type="AlphaFoldDB" id="A0AA46E0M0"/>
<sequence>MIKLIATDMDGTLLNNNHEISKDFWEVLEEIKNKNILFCVASGRQYYNLLEKFYKHKDDILFIAENGNYVIHQEKEIFSNSLNKKIIPEFIKLVREIDDCYIVLCGKKSAYVEDDYKPFLNEVGKYYAQYKIIKDLEKINDDILKVAIYDFKGSEHNVYPYFKKFEDKYKVVVSAKHWLDIMTLNGNKGVAIQKVQKKYNITKDETMAFGDYLNDLEMLENSGYSYAMENAHPKLKEIAKYITHSNENNGVVKTLKEVLKNL</sequence>
<evidence type="ECO:0000313" key="1">
    <source>
        <dbReference type="EMBL" id="TDT72298.1"/>
    </source>
</evidence>
<dbReference type="InterPro" id="IPR006379">
    <property type="entry name" value="HAD-SF_hydro_IIB"/>
</dbReference>
<name>A0AA46E0M0_9FUSO</name>
<dbReference type="GO" id="GO:0005829">
    <property type="term" value="C:cytosol"/>
    <property type="evidence" value="ECO:0007669"/>
    <property type="project" value="TreeGrafter"/>
</dbReference>
<dbReference type="Pfam" id="PF08282">
    <property type="entry name" value="Hydrolase_3"/>
    <property type="match status" value="1"/>
</dbReference>
<accession>A0AA46E0M0</accession>
<gene>
    <name evidence="1" type="ORF">EV215_0086</name>
</gene>
<dbReference type="InterPro" id="IPR000150">
    <property type="entry name" value="Cof"/>
</dbReference>
<organism evidence="1 2">
    <name type="scientific">Hypnocyclicus thermotrophus</name>
    <dbReference type="NCBI Taxonomy" id="1627895"/>
    <lineage>
        <taxon>Bacteria</taxon>
        <taxon>Fusobacteriati</taxon>
        <taxon>Fusobacteriota</taxon>
        <taxon>Fusobacteriia</taxon>
        <taxon>Fusobacteriales</taxon>
        <taxon>Fusobacteriaceae</taxon>
        <taxon>Hypnocyclicus</taxon>
    </lineage>
</organism>